<proteinExistence type="predicted"/>
<feature type="domain" description="Protein kinase" evidence="1">
    <location>
        <begin position="1"/>
        <end position="196"/>
    </location>
</feature>
<reference evidence="2 3" key="1">
    <citation type="journal article" date="2015" name="Parasitol. Res.">
        <title>Viruses in close associations with free-living amoebae.</title>
        <authorList>
            <person name="Scheid P."/>
        </authorList>
    </citation>
    <scope>NUCLEOTIDE SEQUENCE [LARGE SCALE GENOMIC DNA]</scope>
    <source>
        <strain evidence="2">KlaHel</strain>
    </source>
</reference>
<evidence type="ECO:0000313" key="2">
    <source>
        <dbReference type="EMBL" id="AJF96991.1"/>
    </source>
</evidence>
<dbReference type="InterPro" id="IPR000719">
    <property type="entry name" value="Prot_kinase_dom"/>
</dbReference>
<evidence type="ECO:0000313" key="3">
    <source>
        <dbReference type="Proteomes" id="UP000202511"/>
    </source>
</evidence>
<dbReference type="EMBL" id="KP136319">
    <property type="protein sequence ID" value="AJF96991.1"/>
    <property type="molecule type" value="Genomic_DNA"/>
</dbReference>
<dbReference type="Pfam" id="PF00069">
    <property type="entry name" value="Pkinase"/>
    <property type="match status" value="1"/>
</dbReference>
<dbReference type="OrthoDB" id="8955at10239"/>
<protein>
    <recommendedName>
        <fullName evidence="1">Protein kinase domain-containing protein</fullName>
    </recommendedName>
</protein>
<dbReference type="SUPFAM" id="SSF56112">
    <property type="entry name" value="Protein kinase-like (PK-like)"/>
    <property type="match status" value="1"/>
</dbReference>
<dbReference type="InterPro" id="IPR008271">
    <property type="entry name" value="Ser/Thr_kinase_AS"/>
</dbReference>
<accession>A0A0B5J876</accession>
<dbReference type="GeneID" id="23461908"/>
<dbReference type="InterPro" id="IPR011009">
    <property type="entry name" value="Kinase-like_dom_sf"/>
</dbReference>
<evidence type="ECO:0000259" key="1">
    <source>
        <dbReference type="PROSITE" id="PS50011"/>
    </source>
</evidence>
<sequence length="197" mass="20607">MCASSPSGCAAATCANCWPVDGQCSGACVCRSCATLRSASTICTLRTPTLKIMHRDLKSSNVLVAPDDSSDGAWTAKLADFGFARAKADMATMTRCGTPAVTAPRSSAARPIRKRPTSTRWAWSCGGAHAPPALCDANFVRISLDVLEGSGPTCPPTALPAFAQLMQRCWHRKAHKRPSAADVAAGLLAMANTELLV</sequence>
<dbReference type="Gene3D" id="1.10.510.10">
    <property type="entry name" value="Transferase(Phosphotransferase) domain 1"/>
    <property type="match status" value="1"/>
</dbReference>
<organism evidence="2 3">
    <name type="scientific">Pandoravirus inopinatum</name>
    <dbReference type="NCBI Taxonomy" id="1605721"/>
    <lineage>
        <taxon>Viruses</taxon>
        <taxon>Pandoravirus</taxon>
    </lineage>
</organism>
<dbReference type="PANTHER" id="PTHR44329">
    <property type="entry name" value="SERINE/THREONINE-PROTEIN KINASE TNNI3K-RELATED"/>
    <property type="match status" value="1"/>
</dbReference>
<dbReference type="InterPro" id="IPR051681">
    <property type="entry name" value="Ser/Thr_Kinases-Pseudokinases"/>
</dbReference>
<name>A0A0B5J876_9VIRU</name>
<dbReference type="GO" id="GO:0004674">
    <property type="term" value="F:protein serine/threonine kinase activity"/>
    <property type="evidence" value="ECO:0007669"/>
    <property type="project" value="TreeGrafter"/>
</dbReference>
<dbReference type="GO" id="GO:0005524">
    <property type="term" value="F:ATP binding"/>
    <property type="evidence" value="ECO:0007669"/>
    <property type="project" value="InterPro"/>
</dbReference>
<dbReference type="Proteomes" id="UP000202511">
    <property type="component" value="Segment"/>
</dbReference>
<dbReference type="KEGG" id="vg:23461908"/>
<dbReference type="PROSITE" id="PS50011">
    <property type="entry name" value="PROTEIN_KINASE_DOM"/>
    <property type="match status" value="1"/>
</dbReference>
<dbReference type="PROSITE" id="PS00108">
    <property type="entry name" value="PROTEIN_KINASE_ST"/>
    <property type="match status" value="1"/>
</dbReference>
<dbReference type="RefSeq" id="YP_009119226.1">
    <property type="nucleotide sequence ID" value="NC_026440.1"/>
</dbReference>